<comment type="caution">
    <text evidence="12">The sequence shown here is derived from an EMBL/GenBank/DDBJ whole genome shotgun (WGS) entry which is preliminary data.</text>
</comment>
<feature type="transmembrane region" description="Helical" evidence="10">
    <location>
        <begin position="124"/>
        <end position="145"/>
    </location>
</feature>
<dbReference type="PANTHER" id="PTHR24235:SF12">
    <property type="entry name" value="G-PROTEIN COUPLED RECEPTORS FAMILY 1 PROFILE DOMAIN-CONTAINING PROTEIN"/>
    <property type="match status" value="1"/>
</dbReference>
<name>A0ABD0LIP2_9CAEN</name>
<dbReference type="EMBL" id="JACVVK020000044">
    <property type="protein sequence ID" value="KAK7499379.1"/>
    <property type="molecule type" value="Genomic_DNA"/>
</dbReference>
<feature type="transmembrane region" description="Helical" evidence="10">
    <location>
        <begin position="50"/>
        <end position="75"/>
    </location>
</feature>
<feature type="transmembrane region" description="Helical" evidence="10">
    <location>
        <begin position="271"/>
        <end position="297"/>
    </location>
</feature>
<evidence type="ECO:0000259" key="11">
    <source>
        <dbReference type="PROSITE" id="PS50262"/>
    </source>
</evidence>
<organism evidence="12 13">
    <name type="scientific">Batillaria attramentaria</name>
    <dbReference type="NCBI Taxonomy" id="370345"/>
    <lineage>
        <taxon>Eukaryota</taxon>
        <taxon>Metazoa</taxon>
        <taxon>Spiralia</taxon>
        <taxon>Lophotrochozoa</taxon>
        <taxon>Mollusca</taxon>
        <taxon>Gastropoda</taxon>
        <taxon>Caenogastropoda</taxon>
        <taxon>Sorbeoconcha</taxon>
        <taxon>Cerithioidea</taxon>
        <taxon>Batillariidae</taxon>
        <taxon>Batillaria</taxon>
    </lineage>
</organism>
<evidence type="ECO:0000256" key="8">
    <source>
        <dbReference type="ARBA" id="ARBA00023224"/>
    </source>
</evidence>
<feature type="transmembrane region" description="Helical" evidence="10">
    <location>
        <begin position="165"/>
        <end position="184"/>
    </location>
</feature>
<dbReference type="PANTHER" id="PTHR24235">
    <property type="entry name" value="NEUROPEPTIDE Y RECEPTOR"/>
    <property type="match status" value="1"/>
</dbReference>
<keyword evidence="13" id="KW-1185">Reference proteome</keyword>
<evidence type="ECO:0000256" key="7">
    <source>
        <dbReference type="ARBA" id="ARBA00023170"/>
    </source>
</evidence>
<keyword evidence="6 10" id="KW-0472">Membrane</keyword>
<feature type="domain" description="G-protein coupled receptors family 1 profile" evidence="11">
    <location>
        <begin position="66"/>
        <end position="329"/>
    </location>
</feature>
<evidence type="ECO:0000256" key="1">
    <source>
        <dbReference type="ARBA" id="ARBA00004141"/>
    </source>
</evidence>
<feature type="transmembrane region" description="Helical" evidence="10">
    <location>
        <begin position="87"/>
        <end position="112"/>
    </location>
</feature>
<dbReference type="InterPro" id="IPR000276">
    <property type="entry name" value="GPCR_Rhodpsn"/>
</dbReference>
<evidence type="ECO:0000256" key="4">
    <source>
        <dbReference type="ARBA" id="ARBA00022989"/>
    </source>
</evidence>
<dbReference type="CDD" id="cd15203">
    <property type="entry name" value="7tmA_NPYR-like"/>
    <property type="match status" value="1"/>
</dbReference>
<keyword evidence="4 10" id="KW-1133">Transmembrane helix</keyword>
<evidence type="ECO:0000256" key="9">
    <source>
        <dbReference type="RuleBase" id="RU000688"/>
    </source>
</evidence>
<keyword evidence="3 9" id="KW-0812">Transmembrane</keyword>
<dbReference type="GO" id="GO:0004930">
    <property type="term" value="F:G protein-coupled receptor activity"/>
    <property type="evidence" value="ECO:0007669"/>
    <property type="project" value="UniProtKB-KW"/>
</dbReference>
<dbReference type="InterPro" id="IPR000611">
    <property type="entry name" value="NPY_rcpt"/>
</dbReference>
<keyword evidence="7 9" id="KW-0675">Receptor</keyword>
<dbReference type="Pfam" id="PF00001">
    <property type="entry name" value="7tm_1"/>
    <property type="match status" value="1"/>
</dbReference>
<dbReference type="Gene3D" id="1.20.1070.10">
    <property type="entry name" value="Rhodopsin 7-helix transmembrane proteins"/>
    <property type="match status" value="1"/>
</dbReference>
<feature type="transmembrane region" description="Helical" evidence="10">
    <location>
        <begin position="214"/>
        <end position="239"/>
    </location>
</feature>
<evidence type="ECO:0000256" key="5">
    <source>
        <dbReference type="ARBA" id="ARBA00023040"/>
    </source>
</evidence>
<gene>
    <name evidence="12" type="ORF">BaRGS_00009354</name>
</gene>
<evidence type="ECO:0000256" key="10">
    <source>
        <dbReference type="SAM" id="Phobius"/>
    </source>
</evidence>
<evidence type="ECO:0000256" key="2">
    <source>
        <dbReference type="ARBA" id="ARBA00010663"/>
    </source>
</evidence>
<dbReference type="PROSITE" id="PS00237">
    <property type="entry name" value="G_PROTEIN_RECEP_F1_1"/>
    <property type="match status" value="1"/>
</dbReference>
<proteinExistence type="inferred from homology"/>
<evidence type="ECO:0000256" key="3">
    <source>
        <dbReference type="ARBA" id="ARBA00022692"/>
    </source>
</evidence>
<keyword evidence="8 9" id="KW-0807">Transducer</keyword>
<dbReference type="PRINTS" id="PR00237">
    <property type="entry name" value="GPCRRHODOPSN"/>
</dbReference>
<comment type="subcellular location">
    <subcellularLocation>
        <location evidence="1">Membrane</location>
        <topology evidence="1">Multi-pass membrane protein</topology>
    </subcellularLocation>
</comment>
<dbReference type="PRINTS" id="PR01012">
    <property type="entry name" value="NRPEPTIDEYR"/>
</dbReference>
<evidence type="ECO:0000313" key="13">
    <source>
        <dbReference type="Proteomes" id="UP001519460"/>
    </source>
</evidence>
<accession>A0ABD0LIP2</accession>
<comment type="similarity">
    <text evidence="2 9">Belongs to the G-protein coupled receptor 1 family.</text>
</comment>
<dbReference type="Proteomes" id="UP001519460">
    <property type="component" value="Unassembled WGS sequence"/>
</dbReference>
<dbReference type="AlphaFoldDB" id="A0ABD0LIP2"/>
<dbReference type="PROSITE" id="PS50262">
    <property type="entry name" value="G_PROTEIN_RECEP_F1_2"/>
    <property type="match status" value="1"/>
</dbReference>
<sequence length="394" mass="44490">MEEPDYAYLLEMLDTDGVAPIPENYSWEDFLEVSMDYQQDDHWFQKKEELFLICTFVVFMLLGLVGNGIVCLIVVRKGPRQSSRNWYILNLAISDILTCAVCKPMTVVRLVLKNWPLGAAMCKVVPSLQTLYVFVSTLTLVALAVDRYRAVMCHGNYSRLPATPCYCLGLIWVLSVAIATPVFVVHRLEDVKGFGGYVLYTVCMEQWESQSSLTVYTVFVLLLQYLSPLAAIVILHFLIGHFLRMRIEAGGSVRMQDPQLRRKRRRHRKNVCLLVSMAGAFAVAWLPLHIVNALASIDYQIFQDTNFPLIHAVCLLVAFSSVCLNPIIYGLLNSNFRRDLRRLCTPSGSERLGYCCQHLRNPSRTTEQCGLISASPLEISNSAVTKYRDAVSAV</sequence>
<dbReference type="GO" id="GO:0016020">
    <property type="term" value="C:membrane"/>
    <property type="evidence" value="ECO:0007669"/>
    <property type="project" value="UniProtKB-SubCell"/>
</dbReference>
<keyword evidence="5 9" id="KW-0297">G-protein coupled receptor</keyword>
<evidence type="ECO:0000313" key="12">
    <source>
        <dbReference type="EMBL" id="KAK7499379.1"/>
    </source>
</evidence>
<reference evidence="12 13" key="1">
    <citation type="journal article" date="2023" name="Sci. Data">
        <title>Genome assembly of the Korean intertidal mud-creeper Batillaria attramentaria.</title>
        <authorList>
            <person name="Patra A.K."/>
            <person name="Ho P.T."/>
            <person name="Jun S."/>
            <person name="Lee S.J."/>
            <person name="Kim Y."/>
            <person name="Won Y.J."/>
        </authorList>
    </citation>
    <scope>NUCLEOTIDE SEQUENCE [LARGE SCALE GENOMIC DNA]</scope>
    <source>
        <strain evidence="12">Wonlab-2016</strain>
    </source>
</reference>
<evidence type="ECO:0000256" key="6">
    <source>
        <dbReference type="ARBA" id="ARBA00023136"/>
    </source>
</evidence>
<feature type="transmembrane region" description="Helical" evidence="10">
    <location>
        <begin position="309"/>
        <end position="332"/>
    </location>
</feature>
<dbReference type="SUPFAM" id="SSF81321">
    <property type="entry name" value="Family A G protein-coupled receptor-like"/>
    <property type="match status" value="1"/>
</dbReference>
<protein>
    <recommendedName>
        <fullName evidence="11">G-protein coupled receptors family 1 profile domain-containing protein</fullName>
    </recommendedName>
</protein>
<dbReference type="InterPro" id="IPR017452">
    <property type="entry name" value="GPCR_Rhodpsn_7TM"/>
</dbReference>